<dbReference type="GO" id="GO:0005524">
    <property type="term" value="F:ATP binding"/>
    <property type="evidence" value="ECO:0007669"/>
    <property type="project" value="UniProtKB-KW"/>
</dbReference>
<feature type="region of interest" description="Disordered" evidence="1">
    <location>
        <begin position="502"/>
        <end position="524"/>
    </location>
</feature>
<feature type="domain" description="AAA+ ATPase" evidence="2">
    <location>
        <begin position="44"/>
        <end position="233"/>
    </location>
</feature>
<dbReference type="InterPro" id="IPR014588">
    <property type="entry name" value="ATPase_Atu1862_pred"/>
</dbReference>
<dbReference type="PANTHER" id="PTHR42957:SF1">
    <property type="entry name" value="HELICASE MJ1565-RELATED"/>
    <property type="match status" value="1"/>
</dbReference>
<dbReference type="InterPro" id="IPR008571">
    <property type="entry name" value="HerA-like"/>
</dbReference>
<dbReference type="InterPro" id="IPR002789">
    <property type="entry name" value="HerA_central"/>
</dbReference>
<dbReference type="Pfam" id="PF01935">
    <property type="entry name" value="DUF87"/>
    <property type="match status" value="1"/>
</dbReference>
<proteinExistence type="predicted"/>
<protein>
    <submittedName>
        <fullName evidence="3">ATP-binding protein</fullName>
    </submittedName>
</protein>
<evidence type="ECO:0000313" key="4">
    <source>
        <dbReference type="Proteomes" id="UP001156881"/>
    </source>
</evidence>
<dbReference type="SMART" id="SM00382">
    <property type="entry name" value="AAA"/>
    <property type="match status" value="1"/>
</dbReference>
<dbReference type="Proteomes" id="UP001156881">
    <property type="component" value="Unassembled WGS sequence"/>
</dbReference>
<gene>
    <name evidence="3" type="ORF">GCM10007884_17790</name>
</gene>
<keyword evidence="3" id="KW-0547">Nucleotide-binding</keyword>
<dbReference type="PANTHER" id="PTHR42957">
    <property type="entry name" value="HELICASE MJ1565-RELATED"/>
    <property type="match status" value="1"/>
</dbReference>
<dbReference type="InterPro" id="IPR003593">
    <property type="entry name" value="AAA+_ATPase"/>
</dbReference>
<dbReference type="SUPFAM" id="SSF52540">
    <property type="entry name" value="P-loop containing nucleoside triphosphate hydrolases"/>
    <property type="match status" value="1"/>
</dbReference>
<evidence type="ECO:0000313" key="3">
    <source>
        <dbReference type="EMBL" id="GLS43794.1"/>
    </source>
</evidence>
<dbReference type="EMBL" id="BSPG01000007">
    <property type="protein sequence ID" value="GLS43794.1"/>
    <property type="molecule type" value="Genomic_DNA"/>
</dbReference>
<organism evidence="3 4">
    <name type="scientific">Methylobacterium brachythecii</name>
    <dbReference type="NCBI Taxonomy" id="1176177"/>
    <lineage>
        <taxon>Bacteria</taxon>
        <taxon>Pseudomonadati</taxon>
        <taxon>Pseudomonadota</taxon>
        <taxon>Alphaproteobacteria</taxon>
        <taxon>Hyphomicrobiales</taxon>
        <taxon>Methylobacteriaceae</taxon>
        <taxon>Methylobacterium</taxon>
    </lineage>
</organism>
<accession>A0ABQ6D0G2</accession>
<comment type="caution">
    <text evidence="3">The sequence shown here is derived from an EMBL/GenBank/DDBJ whole genome shotgun (WGS) entry which is preliminary data.</text>
</comment>
<evidence type="ECO:0000256" key="1">
    <source>
        <dbReference type="SAM" id="MobiDB-lite"/>
    </source>
</evidence>
<keyword evidence="3" id="KW-0067">ATP-binding</keyword>
<dbReference type="PIRSF" id="PIRSF034081">
    <property type="entry name" value="ATPase_Atu1862"/>
    <property type="match status" value="1"/>
</dbReference>
<keyword evidence="4" id="KW-1185">Reference proteome</keyword>
<name>A0ABQ6D0G2_9HYPH</name>
<evidence type="ECO:0000259" key="2">
    <source>
        <dbReference type="SMART" id="SM00382"/>
    </source>
</evidence>
<dbReference type="Gene3D" id="3.40.50.300">
    <property type="entry name" value="P-loop containing nucleotide triphosphate hydrolases"/>
    <property type="match status" value="1"/>
</dbReference>
<dbReference type="InterPro" id="IPR027417">
    <property type="entry name" value="P-loop_NTPase"/>
</dbReference>
<sequence length="524" mass="57265">MPYDVGSGLVRQSESGMKIEIVLGEVVLKGARAEPALMDIEELLATRLLVQGNSGSGKSHLLMRLLEQSAGKVQQVIVDPEGDFVSLAERYGHVVIDARRSDAEIETIALRVRQSRVSAVLDLQNLEVEGQMRAAGIFLNALFDADREHWHPALVVVDEVQLFAPVEKGEFSEDARRLSLGAMTNLMCRGRKRGLAGIIATQRLAKVAKNVAAEASNFLMGRTFLDIDMARAGDLLGMDRRSTDMFRDLGRGHFMALGPALYRRPTQLHVGEVALRALGAAPKLTPPPSEVSLEEREALLAPVPMTAPRPVAERRAAALPPPSVNDMLARIAERREADEEEHAPIPGMPPEGREAALRAIVQEIAANPDNAFADEQTLFNAYSYAHRFKRLPGAANRDEFRRLLVLAKAGGDTTDASDERWQQALMVAEEVPVEDRTLFLLFARAAMNRHECPADATVARICGTRSAGRARGMISFLERKGHIAVRSGFRNLRTVAIPALGWETAPGDPNAPDDPSDEPRMAAE</sequence>
<reference evidence="4" key="1">
    <citation type="journal article" date="2019" name="Int. J. Syst. Evol. Microbiol.">
        <title>The Global Catalogue of Microorganisms (GCM) 10K type strain sequencing project: providing services to taxonomists for standard genome sequencing and annotation.</title>
        <authorList>
            <consortium name="The Broad Institute Genomics Platform"/>
            <consortium name="The Broad Institute Genome Sequencing Center for Infectious Disease"/>
            <person name="Wu L."/>
            <person name="Ma J."/>
        </authorList>
    </citation>
    <scope>NUCLEOTIDE SEQUENCE [LARGE SCALE GENOMIC DNA]</scope>
    <source>
        <strain evidence="4">NBRC 107710</strain>
    </source>
</reference>